<evidence type="ECO:0000256" key="1">
    <source>
        <dbReference type="SAM" id="Phobius"/>
    </source>
</evidence>
<keyword evidence="1" id="KW-1133">Transmembrane helix</keyword>
<dbReference type="InterPro" id="IPR025833">
    <property type="entry name" value="GDYXXLXY"/>
</dbReference>
<accession>A0ABW0PAS9</accession>
<dbReference type="EMBL" id="JBHSLU010000167">
    <property type="protein sequence ID" value="MFC5509478.1"/>
    <property type="molecule type" value="Genomic_DNA"/>
</dbReference>
<reference evidence="3" key="1">
    <citation type="journal article" date="2019" name="Int. J. Syst. Evol. Microbiol.">
        <title>The Global Catalogue of Microorganisms (GCM) 10K type strain sequencing project: providing services to taxonomists for standard genome sequencing and annotation.</title>
        <authorList>
            <consortium name="The Broad Institute Genomics Platform"/>
            <consortium name="The Broad Institute Genome Sequencing Center for Infectious Disease"/>
            <person name="Wu L."/>
            <person name="Ma J."/>
        </authorList>
    </citation>
    <scope>NUCLEOTIDE SEQUENCE [LARGE SCALE GENOMIC DNA]</scope>
    <source>
        <strain evidence="3">CCUG 43117</strain>
    </source>
</reference>
<protein>
    <submittedName>
        <fullName evidence="2">GDYXXLXY domain-containing protein</fullName>
    </submittedName>
</protein>
<keyword evidence="1" id="KW-0812">Transmembrane</keyword>
<evidence type="ECO:0000313" key="3">
    <source>
        <dbReference type="Proteomes" id="UP001596060"/>
    </source>
</evidence>
<proteinExistence type="predicted"/>
<comment type="caution">
    <text evidence="2">The sequence shown here is derived from an EMBL/GenBank/DDBJ whole genome shotgun (WGS) entry which is preliminary data.</text>
</comment>
<dbReference type="RefSeq" id="WP_066724201.1">
    <property type="nucleotide sequence ID" value="NZ_JBHSLU010000167.1"/>
</dbReference>
<organism evidence="2 3">
    <name type="scientific">Bosea massiliensis</name>
    <dbReference type="NCBI Taxonomy" id="151419"/>
    <lineage>
        <taxon>Bacteria</taxon>
        <taxon>Pseudomonadati</taxon>
        <taxon>Pseudomonadota</taxon>
        <taxon>Alphaproteobacteria</taxon>
        <taxon>Hyphomicrobiales</taxon>
        <taxon>Boseaceae</taxon>
        <taxon>Bosea</taxon>
    </lineage>
</organism>
<keyword evidence="3" id="KW-1185">Reference proteome</keyword>
<keyword evidence="1" id="KW-0472">Membrane</keyword>
<dbReference type="Proteomes" id="UP001596060">
    <property type="component" value="Unassembled WGS sequence"/>
</dbReference>
<gene>
    <name evidence="2" type="ORF">ACFPN9_30155</name>
</gene>
<name>A0ABW0PAS9_9HYPH</name>
<evidence type="ECO:0000313" key="2">
    <source>
        <dbReference type="EMBL" id="MFC5509478.1"/>
    </source>
</evidence>
<feature type="transmembrane region" description="Helical" evidence="1">
    <location>
        <begin position="20"/>
        <end position="39"/>
    </location>
</feature>
<dbReference type="Pfam" id="PF14345">
    <property type="entry name" value="GDYXXLXY"/>
    <property type="match status" value="1"/>
</dbReference>
<sequence length="208" mass="22256">MTPSVPRLPSADALLAQVPLIGRMLAAMLLLCSALLALVESRAAILRGGTEIRLRTVPVDPRDLFRGDYVVLAYDISRVTSGKLVGDKRLRRGDKLYVQVANGSDGFAELRSVSTQRPAGTEPVLIARVVALPGCRGDGTAFDCSGPDARIHLAYGLESYFVPQSEGRRIETTPKARIEVVAAVAGDGTAAIKRLLIDGKLVYAEPPY</sequence>